<dbReference type="InterPro" id="IPR006099">
    <property type="entry name" value="MeMalonylCoA_mutase_a/b_cat"/>
</dbReference>
<dbReference type="InterPro" id="IPR016176">
    <property type="entry name" value="Cbl-dep_enz_cat"/>
</dbReference>
<comment type="subunit">
    <text evidence="3">Heterodimer of an alpha and a beta chain.</text>
</comment>
<dbReference type="EC" id="5.4.99.2" evidence="4"/>
<dbReference type="Pfam" id="PF01642">
    <property type="entry name" value="MM_CoA_mutase"/>
    <property type="match status" value="1"/>
</dbReference>
<proteinExistence type="predicted"/>
<dbReference type="InterPro" id="IPR004608">
    <property type="entry name" value="MMCoA_mutase_b"/>
</dbReference>
<evidence type="ECO:0000256" key="4">
    <source>
        <dbReference type="NCBIfam" id="TIGR00642"/>
    </source>
</evidence>
<dbReference type="NCBIfam" id="TIGR00642">
    <property type="entry name" value="mmCoA_mut_beta"/>
    <property type="match status" value="1"/>
</dbReference>
<dbReference type="UniPathway" id="UPA00945">
    <property type="reaction ID" value="UER00910"/>
</dbReference>
<dbReference type="GO" id="GO:0031419">
    <property type="term" value="F:cobalamin binding"/>
    <property type="evidence" value="ECO:0007669"/>
    <property type="project" value="UniProtKB-KW"/>
</dbReference>
<dbReference type="Gene3D" id="1.10.196.20">
    <property type="match status" value="1"/>
</dbReference>
<protein>
    <recommendedName>
        <fullName evidence="4">Methylmalonyl-CoA mutase small subunit</fullName>
        <ecNumber evidence="4">5.4.99.2</ecNumber>
    </recommendedName>
</protein>
<dbReference type="Proteomes" id="UP000501058">
    <property type="component" value="Chromosome"/>
</dbReference>
<dbReference type="PANTHER" id="PTHR48101:SF4">
    <property type="entry name" value="METHYLMALONYL-COA MUTASE, MITOCHONDRIAL"/>
    <property type="match status" value="1"/>
</dbReference>
<evidence type="ECO:0000256" key="3">
    <source>
        <dbReference type="ARBA" id="ARBA00011870"/>
    </source>
</evidence>
<organism evidence="6 7">
    <name type="scientific">Propioniciclava coleopterorum</name>
    <dbReference type="NCBI Taxonomy" id="2714937"/>
    <lineage>
        <taxon>Bacteria</taxon>
        <taxon>Bacillati</taxon>
        <taxon>Actinomycetota</taxon>
        <taxon>Actinomycetes</taxon>
        <taxon>Propionibacteriales</taxon>
        <taxon>Propionibacteriaceae</taxon>
        <taxon>Propioniciclava</taxon>
    </lineage>
</organism>
<evidence type="ECO:0000259" key="5">
    <source>
        <dbReference type="Pfam" id="PF01642"/>
    </source>
</evidence>
<dbReference type="KEGG" id="prv:G7070_02985"/>
<dbReference type="Gene3D" id="3.40.50.280">
    <property type="entry name" value="Cobalamin-binding domain"/>
    <property type="match status" value="1"/>
</dbReference>
<dbReference type="GO" id="GO:0019652">
    <property type="term" value="P:lactate fermentation to propionate and acetate"/>
    <property type="evidence" value="ECO:0007669"/>
    <property type="project" value="InterPro"/>
</dbReference>
<dbReference type="GO" id="GO:0004494">
    <property type="term" value="F:methylmalonyl-CoA mutase activity"/>
    <property type="evidence" value="ECO:0007669"/>
    <property type="project" value="UniProtKB-UniRule"/>
</dbReference>
<dbReference type="Gene3D" id="3.20.20.240">
    <property type="entry name" value="Methylmalonyl-CoA mutase"/>
    <property type="match status" value="1"/>
</dbReference>
<gene>
    <name evidence="6" type="primary">mutA</name>
    <name evidence="6" type="ORF">G7070_02985</name>
</gene>
<name>A0A6G7Y3I4_9ACTN</name>
<evidence type="ECO:0000313" key="7">
    <source>
        <dbReference type="Proteomes" id="UP000501058"/>
    </source>
</evidence>
<accession>A0A6G7Y3I4</accession>
<evidence type="ECO:0000256" key="1">
    <source>
        <dbReference type="ARBA" id="ARBA00000290"/>
    </source>
</evidence>
<sequence>MSVDPEQLTLAGGFPAANDEQWEAEVLKVLNRGRPEDKQLTAAQGLKRLTTTTLDGLDIAPLYTSSPEDGALGYPGSMPFTRGASVRDGSAVAWGVRQLHEDPDAAVTKQAILDDLERGATSVWLRVDPDAIAAEDLATVLADVQLDLAAVRVVSNTDPVGAARALIEVFRTSGDDPANLKGNLGVDALRHAALTGTAPDLSAHREIVAEATESLPGVVALTVDALPYSGAGADDVQELAFGIATGIEYLRDLESAGIDPDLAVTQIEFRVSANADQFMTIARLRALRRLWARVTEVAGVPEPLRGAHTHAVTSPRMYSTVDPYVNMLRATIATFGAAAGGADAITVLPFDHAAGLPTPFSRRIARNTQVIAAEESHLGRVMDPAGGSWYVESLTDELAQAAWKLVGEIEAAGGMAAALASGDVAARIAATNEARAAALATRGVELTGVSMFPLANEKKFAAKPRPEAPALGGLKQIRDAEVFEALRERAWAHEAATGTPPQVLLACLGAQRDFGARQGFASNVLLVGGIAPAESHGGTPDEIAARAAEAGAKVAVLASSAKVYADQAVPVAEALRAAGVEKVYLAGRLAEAGDVPEGLFDGTIALGMDVVAFLDTTFDTLGVTR</sequence>
<dbReference type="EMBL" id="CP049865">
    <property type="protein sequence ID" value="QIK71444.1"/>
    <property type="molecule type" value="Genomic_DNA"/>
</dbReference>
<dbReference type="AlphaFoldDB" id="A0A6G7Y3I4"/>
<comment type="catalytic activity">
    <reaction evidence="1">
        <text>(R)-methylmalonyl-CoA = succinyl-CoA</text>
        <dbReference type="Rhea" id="RHEA:22888"/>
        <dbReference type="ChEBI" id="CHEBI:57292"/>
        <dbReference type="ChEBI" id="CHEBI:57326"/>
        <dbReference type="EC" id="5.4.99.2"/>
    </reaction>
</comment>
<evidence type="ECO:0000256" key="2">
    <source>
        <dbReference type="ARBA" id="ARBA00005146"/>
    </source>
</evidence>
<keyword evidence="7" id="KW-1185">Reference proteome</keyword>
<comment type="pathway">
    <text evidence="2">Metabolic intermediate metabolism; propanoyl-CoA degradation; succinyl-CoA from propanoyl-CoA: step 3/3.</text>
</comment>
<dbReference type="SUPFAM" id="SSF51703">
    <property type="entry name" value="Cobalamin (vitamin B12)-dependent enzymes"/>
    <property type="match status" value="1"/>
</dbReference>
<dbReference type="RefSeq" id="WP_166231861.1">
    <property type="nucleotide sequence ID" value="NZ_CP049865.1"/>
</dbReference>
<feature type="domain" description="Methylmalonyl-CoA mutase alpha/beta chain catalytic" evidence="5">
    <location>
        <begin position="134"/>
        <end position="461"/>
    </location>
</feature>
<reference evidence="6 7" key="1">
    <citation type="submission" date="2020-03" db="EMBL/GenBank/DDBJ databases">
        <title>Propioniciclava sp. nov., isolated from Hydrophilus acuminatus.</title>
        <authorList>
            <person name="Hyun D.-W."/>
            <person name="Bae J.-W."/>
        </authorList>
    </citation>
    <scope>NUCLEOTIDE SEQUENCE [LARGE SCALE GENOMIC DNA]</scope>
    <source>
        <strain evidence="6 7">HDW11</strain>
    </source>
</reference>
<dbReference type="PANTHER" id="PTHR48101">
    <property type="entry name" value="METHYLMALONYL-COA MUTASE, MITOCHONDRIAL-RELATED"/>
    <property type="match status" value="1"/>
</dbReference>
<evidence type="ECO:0000313" key="6">
    <source>
        <dbReference type="EMBL" id="QIK71444.1"/>
    </source>
</evidence>
<dbReference type="InterPro" id="IPR024067">
    <property type="entry name" value="Me-malonyl-CoA_mutase_sm_su_N"/>
</dbReference>
<keyword evidence="6" id="KW-0413">Isomerase</keyword>